<evidence type="ECO:0000313" key="13">
    <source>
        <dbReference type="Proteomes" id="UP001159428"/>
    </source>
</evidence>
<dbReference type="Proteomes" id="UP001159428">
    <property type="component" value="Unassembled WGS sequence"/>
</dbReference>
<name>A0AAU9WKZ4_9CNID</name>
<keyword evidence="9" id="KW-0807">Transducer</keyword>
<reference evidence="12 13" key="1">
    <citation type="submission" date="2022-05" db="EMBL/GenBank/DDBJ databases">
        <authorList>
            <consortium name="Genoscope - CEA"/>
            <person name="William W."/>
        </authorList>
    </citation>
    <scope>NUCLEOTIDE SEQUENCE [LARGE SCALE GENOMIC DNA]</scope>
</reference>
<evidence type="ECO:0000259" key="11">
    <source>
        <dbReference type="PROSITE" id="PS50262"/>
    </source>
</evidence>
<feature type="non-terminal residue" evidence="12">
    <location>
        <position position="342"/>
    </location>
</feature>
<evidence type="ECO:0000256" key="8">
    <source>
        <dbReference type="ARBA" id="ARBA00023180"/>
    </source>
</evidence>
<dbReference type="CDD" id="cd00637">
    <property type="entry name" value="7tm_classA_rhodopsin-like"/>
    <property type="match status" value="1"/>
</dbReference>
<dbReference type="GO" id="GO:0004930">
    <property type="term" value="F:G protein-coupled receptor activity"/>
    <property type="evidence" value="ECO:0007669"/>
    <property type="project" value="UniProtKB-KW"/>
</dbReference>
<comment type="caution">
    <text evidence="12">The sequence shown here is derived from an EMBL/GenBank/DDBJ whole genome shotgun (WGS) entry which is preliminary data.</text>
</comment>
<keyword evidence="3 10" id="KW-0812">Transmembrane</keyword>
<dbReference type="PANTHER" id="PTHR24246">
    <property type="entry name" value="OLFACTORY RECEPTOR AND ADENOSINE RECEPTOR"/>
    <property type="match status" value="1"/>
</dbReference>
<evidence type="ECO:0000256" key="4">
    <source>
        <dbReference type="ARBA" id="ARBA00022989"/>
    </source>
</evidence>
<evidence type="ECO:0000256" key="7">
    <source>
        <dbReference type="ARBA" id="ARBA00023170"/>
    </source>
</evidence>
<comment type="subcellular location">
    <subcellularLocation>
        <location evidence="1">Cell membrane</location>
        <topology evidence="1">Multi-pass membrane protein</topology>
    </subcellularLocation>
</comment>
<dbReference type="PROSITE" id="PS50262">
    <property type="entry name" value="G_PROTEIN_RECEP_F1_2"/>
    <property type="match status" value="1"/>
</dbReference>
<gene>
    <name evidence="12" type="ORF">PMEA_00007570</name>
</gene>
<evidence type="ECO:0000256" key="10">
    <source>
        <dbReference type="SAM" id="Phobius"/>
    </source>
</evidence>
<accession>A0AAU9WKZ4</accession>
<evidence type="ECO:0000256" key="2">
    <source>
        <dbReference type="ARBA" id="ARBA00022475"/>
    </source>
</evidence>
<dbReference type="SMART" id="SM01381">
    <property type="entry name" value="7TM_GPCR_Srsx"/>
    <property type="match status" value="1"/>
</dbReference>
<evidence type="ECO:0000256" key="6">
    <source>
        <dbReference type="ARBA" id="ARBA00023136"/>
    </source>
</evidence>
<dbReference type="AlphaFoldDB" id="A0AAU9WKZ4"/>
<protein>
    <recommendedName>
        <fullName evidence="11">G-protein coupled receptors family 1 profile domain-containing protein</fullName>
    </recommendedName>
</protein>
<evidence type="ECO:0000256" key="5">
    <source>
        <dbReference type="ARBA" id="ARBA00023040"/>
    </source>
</evidence>
<dbReference type="Pfam" id="PF00001">
    <property type="entry name" value="7tm_1"/>
    <property type="match status" value="1"/>
</dbReference>
<proteinExistence type="predicted"/>
<dbReference type="InterPro" id="IPR017452">
    <property type="entry name" value="GPCR_Rhodpsn_7TM"/>
</dbReference>
<keyword evidence="7" id="KW-0675">Receptor</keyword>
<keyword evidence="4 10" id="KW-1133">Transmembrane helix</keyword>
<keyword evidence="2" id="KW-1003">Cell membrane</keyword>
<feature type="transmembrane region" description="Helical" evidence="10">
    <location>
        <begin position="69"/>
        <end position="95"/>
    </location>
</feature>
<dbReference type="GO" id="GO:0005886">
    <property type="term" value="C:plasma membrane"/>
    <property type="evidence" value="ECO:0007669"/>
    <property type="project" value="UniProtKB-SubCell"/>
</dbReference>
<feature type="domain" description="G-protein coupled receptors family 1 profile" evidence="11">
    <location>
        <begin position="86"/>
        <end position="321"/>
    </location>
</feature>
<evidence type="ECO:0000256" key="9">
    <source>
        <dbReference type="ARBA" id="ARBA00023224"/>
    </source>
</evidence>
<feature type="transmembrane region" description="Helical" evidence="10">
    <location>
        <begin position="304"/>
        <end position="323"/>
    </location>
</feature>
<dbReference type="Gene3D" id="1.20.1070.10">
    <property type="entry name" value="Rhodopsin 7-helix transmembrane proteins"/>
    <property type="match status" value="1"/>
</dbReference>
<evidence type="ECO:0000256" key="1">
    <source>
        <dbReference type="ARBA" id="ARBA00004651"/>
    </source>
</evidence>
<evidence type="ECO:0000313" key="12">
    <source>
        <dbReference type="EMBL" id="CAH3117600.1"/>
    </source>
</evidence>
<keyword evidence="8" id="KW-0325">Glycoprotein</keyword>
<feature type="transmembrane region" description="Helical" evidence="10">
    <location>
        <begin position="223"/>
        <end position="246"/>
    </location>
</feature>
<feature type="transmembrane region" description="Helical" evidence="10">
    <location>
        <begin position="107"/>
        <end position="132"/>
    </location>
</feature>
<organism evidence="12 13">
    <name type="scientific">Pocillopora meandrina</name>
    <dbReference type="NCBI Taxonomy" id="46732"/>
    <lineage>
        <taxon>Eukaryota</taxon>
        <taxon>Metazoa</taxon>
        <taxon>Cnidaria</taxon>
        <taxon>Anthozoa</taxon>
        <taxon>Hexacorallia</taxon>
        <taxon>Scleractinia</taxon>
        <taxon>Astrocoeniina</taxon>
        <taxon>Pocilloporidae</taxon>
        <taxon>Pocillopora</taxon>
    </lineage>
</organism>
<sequence length="342" mass="38671">MPFALMLVPLQEIHEICNMYIRAYFAGRFFLLANSFLNPVVYCFHMPEFNESILKERTLTLKMCISSEFFAWTALFITVTIAIIGGNIITIIVFWKLRSVLKRTYYLLINLAIADLIVGFGGAVFTSTSILKLNSTEESPASTIARFLRMDVFSGTASLTTLLFIAGERFLAIAFPFLHKVITIRFYMKCIAVVWITSFLMTGIIFSSGIFPTSFCRTISRGILGYFTIVCLIAISTLYTAIWVVSRKVNVRIPRNRRDQNKRLAKTLAIVTLTSLIGRIPLSVHTVTPFSKIDGNCFLSGPRIIAPFLQMANSVINPLVYCYRMSEFRAVLKQNFPTCRNS</sequence>
<dbReference type="SUPFAM" id="SSF81321">
    <property type="entry name" value="Family A G protein-coupled receptor-like"/>
    <property type="match status" value="1"/>
</dbReference>
<dbReference type="InterPro" id="IPR000276">
    <property type="entry name" value="GPCR_Rhodpsn"/>
</dbReference>
<dbReference type="EMBL" id="CALNXJ010000016">
    <property type="protein sequence ID" value="CAH3117600.1"/>
    <property type="molecule type" value="Genomic_DNA"/>
</dbReference>
<feature type="transmembrane region" description="Helical" evidence="10">
    <location>
        <begin position="152"/>
        <end position="178"/>
    </location>
</feature>
<feature type="transmembrane region" description="Helical" evidence="10">
    <location>
        <begin position="190"/>
        <end position="211"/>
    </location>
</feature>
<dbReference type="PANTHER" id="PTHR24246:SF27">
    <property type="entry name" value="ADENOSINE RECEPTOR, ISOFORM A"/>
    <property type="match status" value="1"/>
</dbReference>
<dbReference type="PRINTS" id="PR00237">
    <property type="entry name" value="GPCRRHODOPSN"/>
</dbReference>
<evidence type="ECO:0000256" key="3">
    <source>
        <dbReference type="ARBA" id="ARBA00022692"/>
    </source>
</evidence>
<feature type="transmembrane region" description="Helical" evidence="10">
    <location>
        <begin position="267"/>
        <end position="284"/>
    </location>
</feature>
<keyword evidence="5" id="KW-0297">G-protein coupled receptor</keyword>
<keyword evidence="13" id="KW-1185">Reference proteome</keyword>
<keyword evidence="6 10" id="KW-0472">Membrane</keyword>